<keyword evidence="6" id="KW-1185">Reference proteome</keyword>
<evidence type="ECO:0000313" key="3">
    <source>
        <dbReference type="EMBL" id="GGH96432.1"/>
    </source>
</evidence>
<dbReference type="Proteomes" id="UP000621856">
    <property type="component" value="Unassembled WGS sequence"/>
</dbReference>
<dbReference type="EMBL" id="BMGZ01000001">
    <property type="protein sequence ID" value="GGH96432.1"/>
    <property type="molecule type" value="Genomic_DNA"/>
</dbReference>
<name>A0A8J3A1P3_9PROT</name>
<dbReference type="EMBL" id="VCJR02000001">
    <property type="protein sequence ID" value="NHK27765.1"/>
    <property type="molecule type" value="Genomic_DNA"/>
</dbReference>
<organism evidence="3 5">
    <name type="scientific">Aquisalinus luteolus</name>
    <dbReference type="NCBI Taxonomy" id="1566827"/>
    <lineage>
        <taxon>Bacteria</taxon>
        <taxon>Pseudomonadati</taxon>
        <taxon>Pseudomonadota</taxon>
        <taxon>Alphaproteobacteria</taxon>
        <taxon>Parvularculales</taxon>
        <taxon>Parvularculaceae</taxon>
        <taxon>Aquisalinus</taxon>
    </lineage>
</organism>
<keyword evidence="2" id="KW-0732">Signal</keyword>
<evidence type="ECO:0000313" key="6">
    <source>
        <dbReference type="Proteomes" id="UP000818603"/>
    </source>
</evidence>
<dbReference type="Proteomes" id="UP000818603">
    <property type="component" value="Unassembled WGS sequence"/>
</dbReference>
<accession>A0A8J3A1P3</accession>
<sequence>MKTRMKWSIATLALMLAAACGPAEEAPEPVDNLPDERNDPGAVPETDPEPPNDPDDVDPIRW</sequence>
<comment type="caution">
    <text evidence="3">The sequence shown here is derived from an EMBL/GenBank/DDBJ whole genome shotgun (WGS) entry which is preliminary data.</text>
</comment>
<evidence type="ECO:0000313" key="5">
    <source>
        <dbReference type="Proteomes" id="UP000621856"/>
    </source>
</evidence>
<feature type="region of interest" description="Disordered" evidence="1">
    <location>
        <begin position="22"/>
        <end position="62"/>
    </location>
</feature>
<dbReference type="RefSeq" id="WP_155138977.1">
    <property type="nucleotide sequence ID" value="NZ_BMGZ01000001.1"/>
</dbReference>
<gene>
    <name evidence="4" type="ORF">FF098_007620</name>
    <name evidence="3" type="ORF">GCM10011355_15320</name>
</gene>
<evidence type="ECO:0000313" key="4">
    <source>
        <dbReference type="EMBL" id="NHK27765.1"/>
    </source>
</evidence>
<dbReference type="AlphaFoldDB" id="A0A8J3A1P3"/>
<dbReference type="PROSITE" id="PS51257">
    <property type="entry name" value="PROKAR_LIPOPROTEIN"/>
    <property type="match status" value="1"/>
</dbReference>
<evidence type="ECO:0000256" key="2">
    <source>
        <dbReference type="SAM" id="SignalP"/>
    </source>
</evidence>
<reference evidence="3" key="3">
    <citation type="submission" date="2020-09" db="EMBL/GenBank/DDBJ databases">
        <authorList>
            <person name="Sun Q."/>
            <person name="Zhou Y."/>
        </authorList>
    </citation>
    <scope>NUCLEOTIDE SEQUENCE</scope>
    <source>
        <strain evidence="3">CGMCC 1.14984</strain>
    </source>
</reference>
<proteinExistence type="predicted"/>
<feature type="chain" id="PRO_5035303052" evidence="2">
    <location>
        <begin position="26"/>
        <end position="62"/>
    </location>
</feature>
<feature type="compositionally biased region" description="Acidic residues" evidence="1">
    <location>
        <begin position="46"/>
        <end position="62"/>
    </location>
</feature>
<reference evidence="3" key="1">
    <citation type="journal article" date="2014" name="Int. J. Syst. Evol. Microbiol.">
        <title>Complete genome sequence of Corynebacterium casei LMG S-19264T (=DSM 44701T), isolated from a smear-ripened cheese.</title>
        <authorList>
            <consortium name="US DOE Joint Genome Institute (JGI-PGF)"/>
            <person name="Walter F."/>
            <person name="Albersmeier A."/>
            <person name="Kalinowski J."/>
            <person name="Ruckert C."/>
        </authorList>
    </citation>
    <scope>NUCLEOTIDE SEQUENCE</scope>
    <source>
        <strain evidence="3">CGMCC 1.14984</strain>
    </source>
</reference>
<feature type="signal peptide" evidence="2">
    <location>
        <begin position="1"/>
        <end position="25"/>
    </location>
</feature>
<reference evidence="4 6" key="2">
    <citation type="submission" date="2020-02" db="EMBL/GenBank/DDBJ databases">
        <title>Genome sequence of Parvularcula flava strain NH6-79.</title>
        <authorList>
            <person name="Abdul Karim M.H."/>
            <person name="Lam M.Q."/>
            <person name="Chen S.J."/>
            <person name="Yahya A."/>
            <person name="Shahir S."/>
            <person name="Shamsir M.S."/>
            <person name="Chong C.S."/>
        </authorList>
    </citation>
    <scope>NUCLEOTIDE SEQUENCE [LARGE SCALE GENOMIC DNA]</scope>
    <source>
        <strain evidence="4 6">NH6-79</strain>
    </source>
</reference>
<evidence type="ECO:0000256" key="1">
    <source>
        <dbReference type="SAM" id="MobiDB-lite"/>
    </source>
</evidence>
<protein>
    <submittedName>
        <fullName evidence="3">Uncharacterized protein</fullName>
    </submittedName>
</protein>